<feature type="domain" description="Legume lectin" evidence="4">
    <location>
        <begin position="30"/>
        <end position="258"/>
    </location>
</feature>
<dbReference type="PANTHER" id="PTHR32401:SF45">
    <property type="entry name" value="LECTIN"/>
    <property type="match status" value="1"/>
</dbReference>
<reference evidence="5" key="2">
    <citation type="submission" date="2020-08" db="EMBL/GenBank/DDBJ databases">
        <title>Plant Genome Project.</title>
        <authorList>
            <person name="Zhang R.-G."/>
        </authorList>
    </citation>
    <scope>NUCLEOTIDE SEQUENCE</scope>
    <source>
        <strain evidence="5">Huo1</strain>
        <tissue evidence="5">Leaf</tissue>
    </source>
</reference>
<dbReference type="SUPFAM" id="SSF49899">
    <property type="entry name" value="Concanavalin A-like lectins/glucanases"/>
    <property type="match status" value="1"/>
</dbReference>
<dbReference type="AlphaFoldDB" id="A0A8X8X5G4"/>
<evidence type="ECO:0000313" key="6">
    <source>
        <dbReference type="Proteomes" id="UP000298416"/>
    </source>
</evidence>
<dbReference type="PIRSF" id="PIRSF002690">
    <property type="entry name" value="L-type_lectin_plant"/>
    <property type="match status" value="1"/>
</dbReference>
<feature type="signal peptide" evidence="3">
    <location>
        <begin position="1"/>
        <end position="27"/>
    </location>
</feature>
<organism evidence="5">
    <name type="scientific">Salvia splendens</name>
    <name type="common">Scarlet sage</name>
    <dbReference type="NCBI Taxonomy" id="180675"/>
    <lineage>
        <taxon>Eukaryota</taxon>
        <taxon>Viridiplantae</taxon>
        <taxon>Streptophyta</taxon>
        <taxon>Embryophyta</taxon>
        <taxon>Tracheophyta</taxon>
        <taxon>Spermatophyta</taxon>
        <taxon>Magnoliopsida</taxon>
        <taxon>eudicotyledons</taxon>
        <taxon>Gunneridae</taxon>
        <taxon>Pentapetalae</taxon>
        <taxon>asterids</taxon>
        <taxon>lamiids</taxon>
        <taxon>Lamiales</taxon>
        <taxon>Lamiaceae</taxon>
        <taxon>Nepetoideae</taxon>
        <taxon>Mentheae</taxon>
        <taxon>Salviinae</taxon>
        <taxon>Salvia</taxon>
        <taxon>Salvia subgen. Calosphace</taxon>
        <taxon>core Calosphace</taxon>
    </lineage>
</organism>
<protein>
    <recommendedName>
        <fullName evidence="4">Legume lectin domain-containing protein</fullName>
    </recommendedName>
</protein>
<comment type="caution">
    <text evidence="5">The sequence shown here is derived from an EMBL/GenBank/DDBJ whole genome shotgun (WGS) entry which is preliminary data.</text>
</comment>
<keyword evidence="3" id="KW-0732">Signal</keyword>
<accession>A0A8X8X5G4</accession>
<dbReference type="EMBL" id="PNBA02000012">
    <property type="protein sequence ID" value="KAG6406479.1"/>
    <property type="molecule type" value="Genomic_DNA"/>
</dbReference>
<dbReference type="Proteomes" id="UP000298416">
    <property type="component" value="Unassembled WGS sequence"/>
</dbReference>
<dbReference type="GO" id="GO:0030246">
    <property type="term" value="F:carbohydrate binding"/>
    <property type="evidence" value="ECO:0007669"/>
    <property type="project" value="UniProtKB-KW"/>
</dbReference>
<dbReference type="InterPro" id="IPR016363">
    <property type="entry name" value="L-lectin"/>
</dbReference>
<feature type="chain" id="PRO_5036448255" description="Legume lectin domain-containing protein" evidence="3">
    <location>
        <begin position="28"/>
        <end position="269"/>
    </location>
</feature>
<keyword evidence="2" id="KW-0430">Lectin</keyword>
<sequence>MTSLLQTLIPPLFCIPFFLMLANNAISQETHFTFTSFASASASAPTDLTYQGDTHVPTGASSLRLTKTDSHGLPQPYSTGRVLYSKPFKLWERLLVISFNTTIKFTITPAKDPAGDGLAFFMAPAGTTIPDGAYGGDFGLFDSPPIFAVEFDIFSNQWDPSHKLRHIGIDINSVKSDAFVEFGDSCVGKKAELNIQYDGVGLIYVHLKCEKETRLLEYEYDLGTLLPPFVQVGIASATGDCVALHDVDYWSFRSAERAVIDASKTRKIG</sequence>
<reference evidence="5" key="1">
    <citation type="submission" date="2018-01" db="EMBL/GenBank/DDBJ databases">
        <authorList>
            <person name="Mao J.F."/>
        </authorList>
    </citation>
    <scope>NUCLEOTIDE SEQUENCE</scope>
    <source>
        <strain evidence="5">Huo1</strain>
        <tissue evidence="5">Leaf</tissue>
    </source>
</reference>
<evidence type="ECO:0000313" key="5">
    <source>
        <dbReference type="EMBL" id="KAG6406479.1"/>
    </source>
</evidence>
<comment type="similarity">
    <text evidence="1">Belongs to the leguminous lectin family.</text>
</comment>
<evidence type="ECO:0000256" key="2">
    <source>
        <dbReference type="ARBA" id="ARBA00022734"/>
    </source>
</evidence>
<proteinExistence type="inferred from homology"/>
<keyword evidence="6" id="KW-1185">Reference proteome</keyword>
<dbReference type="InterPro" id="IPR001220">
    <property type="entry name" value="Legume_lectin_dom"/>
</dbReference>
<dbReference type="Gene3D" id="2.60.120.200">
    <property type="match status" value="1"/>
</dbReference>
<evidence type="ECO:0000256" key="1">
    <source>
        <dbReference type="ARBA" id="ARBA00007606"/>
    </source>
</evidence>
<dbReference type="CDD" id="cd06899">
    <property type="entry name" value="lectin_legume_LecRK_Arcelin_ConA"/>
    <property type="match status" value="1"/>
</dbReference>
<dbReference type="InterPro" id="IPR013320">
    <property type="entry name" value="ConA-like_dom_sf"/>
</dbReference>
<dbReference type="PANTHER" id="PTHR32401">
    <property type="entry name" value="CONCANAVALIN A-LIKE LECTIN FAMILY PROTEIN"/>
    <property type="match status" value="1"/>
</dbReference>
<dbReference type="Pfam" id="PF00139">
    <property type="entry name" value="Lectin_legB"/>
    <property type="match status" value="1"/>
</dbReference>
<name>A0A8X8X5G4_SALSN</name>
<evidence type="ECO:0000256" key="3">
    <source>
        <dbReference type="SAM" id="SignalP"/>
    </source>
</evidence>
<gene>
    <name evidence="5" type="ORF">SASPL_134082</name>
</gene>
<dbReference type="InterPro" id="IPR050258">
    <property type="entry name" value="Leguminous_Lectin"/>
</dbReference>
<evidence type="ECO:0000259" key="4">
    <source>
        <dbReference type="Pfam" id="PF00139"/>
    </source>
</evidence>